<dbReference type="GO" id="GO:0045053">
    <property type="term" value="P:protein retention in Golgi apparatus"/>
    <property type="evidence" value="ECO:0007669"/>
    <property type="project" value="TreeGrafter"/>
</dbReference>
<evidence type="ECO:0000313" key="3">
    <source>
        <dbReference type="EMBL" id="CAG5011035.1"/>
    </source>
</evidence>
<comment type="caution">
    <text evidence="3">The sequence shown here is derived from an EMBL/GenBank/DDBJ whole genome shotgun (WGS) entry which is preliminary data.</text>
</comment>
<accession>A0A8S3X9D5</accession>
<feature type="region of interest" description="Disordered" evidence="1">
    <location>
        <begin position="542"/>
        <end position="561"/>
    </location>
</feature>
<dbReference type="GO" id="GO:0006623">
    <property type="term" value="P:protein targeting to vacuole"/>
    <property type="evidence" value="ECO:0007669"/>
    <property type="project" value="TreeGrafter"/>
</dbReference>
<organism evidence="3 4">
    <name type="scientific">Parnassius apollo</name>
    <name type="common">Apollo butterfly</name>
    <name type="synonym">Papilio apollo</name>
    <dbReference type="NCBI Taxonomy" id="110799"/>
    <lineage>
        <taxon>Eukaryota</taxon>
        <taxon>Metazoa</taxon>
        <taxon>Ecdysozoa</taxon>
        <taxon>Arthropoda</taxon>
        <taxon>Hexapoda</taxon>
        <taxon>Insecta</taxon>
        <taxon>Pterygota</taxon>
        <taxon>Neoptera</taxon>
        <taxon>Endopterygota</taxon>
        <taxon>Lepidoptera</taxon>
        <taxon>Glossata</taxon>
        <taxon>Ditrysia</taxon>
        <taxon>Papilionoidea</taxon>
        <taxon>Papilionidae</taxon>
        <taxon>Parnassiinae</taxon>
        <taxon>Parnassini</taxon>
        <taxon>Parnassius</taxon>
        <taxon>Parnassius</taxon>
    </lineage>
</organism>
<dbReference type="PANTHER" id="PTHR16166:SF141">
    <property type="entry name" value="INTERMEMBRANE LIPID TRANSFER PROTEIN VPS13D"/>
    <property type="match status" value="1"/>
</dbReference>
<dbReference type="InterPro" id="IPR026847">
    <property type="entry name" value="VPS13"/>
</dbReference>
<dbReference type="EMBL" id="CAJQZP010001037">
    <property type="protein sequence ID" value="CAG5011035.1"/>
    <property type="molecule type" value="Genomic_DNA"/>
</dbReference>
<evidence type="ECO:0000259" key="2">
    <source>
        <dbReference type="Pfam" id="PF25036"/>
    </source>
</evidence>
<reference evidence="3" key="1">
    <citation type="submission" date="2021-04" db="EMBL/GenBank/DDBJ databases">
        <authorList>
            <person name="Tunstrom K."/>
        </authorList>
    </citation>
    <scope>NUCLEOTIDE SEQUENCE</scope>
</reference>
<gene>
    <name evidence="3" type="ORF">PAPOLLO_LOCUS15511</name>
</gene>
<sequence>MGTLNLRLSYHDMRMFAAMLQSLPAQVRAALSGKSEEEIVADAPANSVHMRASAAGAARLLAARWVRSPAPAPASAPSPAPAQPSAVWPLNALQVDADCVTLCVIDDCLDSDVPLLEIAMSDLHLDQDLRKAEESYPDPVLVSTPSGGAGSGVASCAGSGAGGGLLRAQLSVDYYNRTLSAWEPALEPWRFETKWEYTLSASLSLRRLQVDVNSSETLDVNVTSAALELYRLVRSNWTTDYCAPQLGTQQVEAGGAAEASPKGSPAGQRRRAPFVPYALRNDTGQRLWFTTLPTTSDQLLELEWECGGAGSAECVVGGESVAGAGAAPDDSWVCVRAGDTEPFSFGQRRGRARSAPHRLALRLDAWTPPDPLRVDRVGVFFRTVTHQEADTNIMAILLQKSGAEARLVLEVSLEGSARKLVAVRSALQLLNRLPHAVEVRLGTRPYHSPHIRTHPSWWRCTRRCSCSTACRTPSRCACTAHRRQVPLPAHTHAPKLVAVHSALQLLNRLPHAVEVRLHSAPAPGTTPRTYARTQAGGGALGAAAAQPPAARRRGAPAQRTGVRYHSPHIRTHPSWWRCTRRCSCSTACRTPSRCACTAHRRQVPLPAHTHAPKLVAVHSALQLLNRLPHAVEVRLHSAPAPGTTPRTYARTQAGGGALGAAAAQPPAARCRGAPAQRTGVRYHSPHVRTHPSWWRCARRCSCSTACRTLSRCACTAHRRQVPLPAHTHAPKLVAVHSALQLLNRLPHAVEVRLHSAPAPGTTPRTYARTQAGGGALGAAAAQPPAARRRGAPAQRTGARYHSPHIRTHPSWWRCTRRCSCSTACRTPSRCACTAHRRQVPLPAHTHAPKLVAVHSALQLLNRLPHAVEVRLHSAPAPGTTPRTYARTQAGGGALGAAAAQPPAARRRGAPAQRTGARYHSPHVRPHPSWWRCTRRCSCSTACRTLSRCACTAHRRQVPLPALSWGSAGVAVGASGSRGEVVAAGGRWAAPLCARPGALAVRPLLPRATRPPAQPSALPPALPPALLHWRDASADRALLHRERRAPPDHVYRFCCVIVRERFPVERGEPLAGHTLTLVPALRLENLLPLELQYRAGDVCGTLAPADTRPFHEVNAEEGVELSVKLEGFGWSTSLSVGGMGAAAGGGAGSGASFSARLKLRDLRGRRLYLNARVSVNKADGIKVSVSAAYWLVNRTGLPLVFRAEGGGEAAGQWPEHELARMVAPLLFSFADADAGPTISARLGTGIAPNPEWCSPFGLGPGITVKRLEAGAGVAAGAERSFAVGVAVRAGRGRYHRTNIVTLTPRYQLHNNTSRHLQFAQKCTATTLSDPGASATHVSAVAGCHLPWHWARRERDQLLCVRVLPSAATGPANSDAATAWSGGFRIDKPRSLHIACRESGGSYVLLRAEVVTQGATLLVVLTDAACAPPPLRIDNHSPVAVMFHQVRAGVPVGTGGDVVFMCQIVPLF</sequence>
<feature type="domain" description="Vacuolar protein sorting-associated protein 13 VPS13 adaptor binding" evidence="2">
    <location>
        <begin position="1071"/>
        <end position="1443"/>
    </location>
</feature>
<feature type="compositionally biased region" description="Low complexity" evidence="1">
    <location>
        <begin position="895"/>
        <end position="917"/>
    </location>
</feature>
<dbReference type="Pfam" id="PF25036">
    <property type="entry name" value="VPS13_VAB"/>
    <property type="match status" value="1"/>
</dbReference>
<dbReference type="InterPro" id="IPR009543">
    <property type="entry name" value="VPS13_VAB"/>
</dbReference>
<evidence type="ECO:0000256" key="1">
    <source>
        <dbReference type="SAM" id="MobiDB-lite"/>
    </source>
</evidence>
<dbReference type="Proteomes" id="UP000691718">
    <property type="component" value="Unassembled WGS sequence"/>
</dbReference>
<dbReference type="PANTHER" id="PTHR16166">
    <property type="entry name" value="VACUOLAR PROTEIN SORTING-ASSOCIATED PROTEIN VPS13"/>
    <property type="match status" value="1"/>
</dbReference>
<protein>
    <submittedName>
        <fullName evidence="3">(apollo) hypothetical protein</fullName>
    </submittedName>
</protein>
<dbReference type="GO" id="GO:0007005">
    <property type="term" value="P:mitochondrion organization"/>
    <property type="evidence" value="ECO:0007669"/>
    <property type="project" value="TreeGrafter"/>
</dbReference>
<evidence type="ECO:0000313" key="4">
    <source>
        <dbReference type="Proteomes" id="UP000691718"/>
    </source>
</evidence>
<proteinExistence type="predicted"/>
<keyword evidence="4" id="KW-1185">Reference proteome</keyword>
<feature type="region of interest" description="Disordered" evidence="1">
    <location>
        <begin position="895"/>
        <end position="924"/>
    </location>
</feature>
<dbReference type="OrthoDB" id="272810at2759"/>
<name>A0A8S3X9D5_PARAO</name>